<name>A0A931F8U0_9FIRM</name>
<evidence type="ECO:0000313" key="2">
    <source>
        <dbReference type="EMBL" id="MBF8436873.1"/>
    </source>
</evidence>
<proteinExistence type="predicted"/>
<evidence type="ECO:0000313" key="3">
    <source>
        <dbReference type="Proteomes" id="UP000621436"/>
    </source>
</evidence>
<dbReference type="EMBL" id="JADPIE010000003">
    <property type="protein sequence ID" value="MBF8436873.1"/>
    <property type="molecule type" value="Genomic_DNA"/>
</dbReference>
<reference evidence="2" key="1">
    <citation type="submission" date="2020-11" db="EMBL/GenBank/DDBJ databases">
        <title>Halonatronomonas betainensis gen. nov., sp. nov. a novel haloalkaliphilic representative of the family Halanaerobiacae capable of betaine degradation.</title>
        <authorList>
            <person name="Boltyanskaya Y."/>
            <person name="Kevbrin V."/>
            <person name="Detkova E."/>
            <person name="Grouzdev D.S."/>
            <person name="Koziaeva V."/>
            <person name="Zhilina T."/>
        </authorList>
    </citation>
    <scope>NUCLEOTIDE SEQUENCE</scope>
    <source>
        <strain evidence="2">Z-7014</strain>
    </source>
</reference>
<dbReference type="Proteomes" id="UP000621436">
    <property type="component" value="Unassembled WGS sequence"/>
</dbReference>
<dbReference type="AlphaFoldDB" id="A0A931F8U0"/>
<dbReference type="SUPFAM" id="SSF54001">
    <property type="entry name" value="Cysteine proteinases"/>
    <property type="match status" value="1"/>
</dbReference>
<organism evidence="2 3">
    <name type="scientific">Halonatronomonas betaini</name>
    <dbReference type="NCBI Taxonomy" id="2778430"/>
    <lineage>
        <taxon>Bacteria</taxon>
        <taxon>Bacillati</taxon>
        <taxon>Bacillota</taxon>
        <taxon>Clostridia</taxon>
        <taxon>Halanaerobiales</taxon>
        <taxon>Halarsenatibacteraceae</taxon>
        <taxon>Halonatronomonas</taxon>
    </lineage>
</organism>
<accession>A0A931F8U0</accession>
<dbReference type="InterPro" id="IPR038765">
    <property type="entry name" value="Papain-like_cys_pep_sf"/>
</dbReference>
<keyword evidence="3" id="KW-1185">Reference proteome</keyword>
<dbReference type="RefSeq" id="WP_270453792.1">
    <property type="nucleotide sequence ID" value="NZ_JADPIE010000003.1"/>
</dbReference>
<sequence length="286" mass="33340">MKKLIIKSLIILFAILVILALLANRFRFIPFGEVEIESLIFTQETSQAYDFQWSDPDNGYLQRLSLKFGLDEIILDQDSDLSKILAVTDWTHNLWSHDGNNQPEQNDPLSIYREAISQNRNFRCVEYAIVLTGSLNALDFPSRVLALKMKDVETIKSGAGHVVTETYSSEFDKWVFIDPQWNAIPVINDIPLNAVEFQQALVDNRNEIEIPGFNNRKMVRYFNWIGDYLYYFDTNLDNRYVNDSSPQKLMLVPVGAKEPEVFQRNYPINNMYYTNSVTDFYQKPYR</sequence>
<evidence type="ECO:0000259" key="1">
    <source>
        <dbReference type="Pfam" id="PF01841"/>
    </source>
</evidence>
<dbReference type="InterPro" id="IPR002931">
    <property type="entry name" value="Transglutaminase-like"/>
</dbReference>
<feature type="domain" description="Transglutaminase-like" evidence="1">
    <location>
        <begin position="72"/>
        <end position="179"/>
    </location>
</feature>
<dbReference type="Pfam" id="PF01841">
    <property type="entry name" value="Transglut_core"/>
    <property type="match status" value="1"/>
</dbReference>
<comment type="caution">
    <text evidence="2">The sequence shown here is derived from an EMBL/GenBank/DDBJ whole genome shotgun (WGS) entry which is preliminary data.</text>
</comment>
<protein>
    <submittedName>
        <fullName evidence="2">Transglutaminase domain-containing protein</fullName>
    </submittedName>
</protein>
<gene>
    <name evidence="2" type="ORF">I0Q91_07285</name>
</gene>
<dbReference type="Gene3D" id="3.10.620.30">
    <property type="match status" value="1"/>
</dbReference>